<reference evidence="4" key="1">
    <citation type="submission" date="2018-04" db="EMBL/GenBank/DDBJ databases">
        <authorList>
            <person name="Cornet L."/>
        </authorList>
    </citation>
    <scope>NUCLEOTIDE SEQUENCE [LARGE SCALE GENOMIC DNA]</scope>
</reference>
<dbReference type="NCBIfam" id="NF033442">
    <property type="entry name" value="BREX_PglW"/>
    <property type="match status" value="1"/>
</dbReference>
<gene>
    <name evidence="3" type="primary">pglW</name>
    <name evidence="3" type="ORF">DCF17_18520</name>
</gene>
<comment type="caution">
    <text evidence="3">The sequence shown here is derived from an EMBL/GenBank/DDBJ whole genome shotgun (WGS) entry which is preliminary data.</text>
</comment>
<dbReference type="Pfam" id="PF08378">
    <property type="entry name" value="NERD"/>
    <property type="match status" value="1"/>
</dbReference>
<dbReference type="GO" id="GO:0003677">
    <property type="term" value="F:DNA binding"/>
    <property type="evidence" value="ECO:0007669"/>
    <property type="project" value="InterPro"/>
</dbReference>
<dbReference type="InterPro" id="IPR011009">
    <property type="entry name" value="Kinase-like_dom_sf"/>
</dbReference>
<dbReference type="InterPro" id="IPR011260">
    <property type="entry name" value="RNAP_asu_C"/>
</dbReference>
<keyword evidence="3" id="KW-0808">Transferase</keyword>
<dbReference type="InterPro" id="IPR000719">
    <property type="entry name" value="Prot_kinase_dom"/>
</dbReference>
<dbReference type="GO" id="GO:0005524">
    <property type="term" value="F:ATP binding"/>
    <property type="evidence" value="ECO:0007669"/>
    <property type="project" value="InterPro"/>
</dbReference>
<dbReference type="SUPFAM" id="SSF47789">
    <property type="entry name" value="C-terminal domain of RNA polymerase alpha subunit"/>
    <property type="match status" value="1"/>
</dbReference>
<dbReference type="SUPFAM" id="SSF56112">
    <property type="entry name" value="Protein kinase-like (PK-like)"/>
    <property type="match status" value="2"/>
</dbReference>
<dbReference type="GO" id="GO:0006351">
    <property type="term" value="P:DNA-templated transcription"/>
    <property type="evidence" value="ECO:0007669"/>
    <property type="project" value="InterPro"/>
</dbReference>
<keyword evidence="3" id="KW-0418">Kinase</keyword>
<protein>
    <submittedName>
        <fullName evidence="3">BREX system serine/threonine kinase PglW</fullName>
    </submittedName>
</protein>
<dbReference type="GO" id="GO:0004672">
    <property type="term" value="F:protein kinase activity"/>
    <property type="evidence" value="ECO:0007669"/>
    <property type="project" value="InterPro"/>
</dbReference>
<organism evidence="3 4">
    <name type="scientific">Shackletoniella antarctica</name>
    <dbReference type="NCBI Taxonomy" id="268115"/>
    <lineage>
        <taxon>Bacteria</taxon>
        <taxon>Bacillati</taxon>
        <taxon>Cyanobacteriota</taxon>
        <taxon>Cyanophyceae</taxon>
        <taxon>Oculatellales</taxon>
        <taxon>Oculatellaceae</taxon>
        <taxon>Shackletoniella</taxon>
    </lineage>
</organism>
<reference evidence="3 4" key="2">
    <citation type="submission" date="2018-06" db="EMBL/GenBank/DDBJ databases">
        <title>Metagenomic assembly of (sub)arctic Cyanobacteria and their associated microbiome from non-axenic cultures.</title>
        <authorList>
            <person name="Baurain D."/>
        </authorList>
    </citation>
    <scope>NUCLEOTIDE SEQUENCE [LARGE SCALE GENOMIC DNA]</scope>
    <source>
        <strain evidence="3">ULC041bin1</strain>
    </source>
</reference>
<dbReference type="Pfam" id="PF00069">
    <property type="entry name" value="Pkinase"/>
    <property type="match status" value="1"/>
</dbReference>
<evidence type="ECO:0000313" key="4">
    <source>
        <dbReference type="Proteomes" id="UP000249081"/>
    </source>
</evidence>
<dbReference type="SMART" id="SM00220">
    <property type="entry name" value="S_TKc"/>
    <property type="match status" value="1"/>
</dbReference>
<name>A0A2W4XW60_9CYAN</name>
<dbReference type="Pfam" id="PF03118">
    <property type="entry name" value="RNA_pol_A_CTD"/>
    <property type="match status" value="1"/>
</dbReference>
<dbReference type="PROSITE" id="PS50965">
    <property type="entry name" value="NERD"/>
    <property type="match status" value="1"/>
</dbReference>
<dbReference type="EMBL" id="QBMN01000164">
    <property type="protein sequence ID" value="PZO35568.1"/>
    <property type="molecule type" value="Genomic_DNA"/>
</dbReference>
<dbReference type="Gene3D" id="1.10.510.10">
    <property type="entry name" value="Transferase(Phosphotransferase) domain 1"/>
    <property type="match status" value="2"/>
</dbReference>
<dbReference type="InterPro" id="IPR011528">
    <property type="entry name" value="NERD"/>
</dbReference>
<dbReference type="Gene3D" id="3.30.200.20">
    <property type="entry name" value="Phosphorylase Kinase, domain 1"/>
    <property type="match status" value="1"/>
</dbReference>
<evidence type="ECO:0000259" key="1">
    <source>
        <dbReference type="PROSITE" id="PS50011"/>
    </source>
</evidence>
<dbReference type="PROSITE" id="PS50011">
    <property type="entry name" value="PROTEIN_KINASE_DOM"/>
    <property type="match status" value="2"/>
</dbReference>
<feature type="domain" description="Protein kinase" evidence="1">
    <location>
        <begin position="214"/>
        <end position="527"/>
    </location>
</feature>
<evidence type="ECO:0000259" key="2">
    <source>
        <dbReference type="PROSITE" id="PS50965"/>
    </source>
</evidence>
<dbReference type="GO" id="GO:0003899">
    <property type="term" value="F:DNA-directed RNA polymerase activity"/>
    <property type="evidence" value="ECO:0007669"/>
    <property type="project" value="InterPro"/>
</dbReference>
<dbReference type="Proteomes" id="UP000249081">
    <property type="component" value="Unassembled WGS sequence"/>
</dbReference>
<feature type="domain" description="NERD" evidence="2">
    <location>
        <begin position="13"/>
        <end position="130"/>
    </location>
</feature>
<dbReference type="Pfam" id="PF07714">
    <property type="entry name" value="PK_Tyr_Ser-Thr"/>
    <property type="match status" value="1"/>
</dbReference>
<evidence type="ECO:0000313" key="3">
    <source>
        <dbReference type="EMBL" id="PZO35568.1"/>
    </source>
</evidence>
<accession>A0A2W4XW60</accession>
<dbReference type="Gene3D" id="1.10.150.20">
    <property type="entry name" value="5' to 3' exonuclease, C-terminal subdomain"/>
    <property type="match status" value="1"/>
</dbReference>
<sequence length="1414" mass="157841">MPSSSNWITVAESQFPWEREALDFIRSQFPQQEPYRAWANFEFIAGDGTINEVDLLVFTPQGFFLIEIKSRPGKIVGDQGTWTWENDGKRRTYDSPLILTNRKAKKLRSLLERQRAFRNKGKVPFVESLVFCSDPKQKLDLSLGARQRVCLRDRAPSGDKPGRAGIMAAILRRDCDGLEPQPRDLHNRPISQLVAQAMDQAGIRPSQSSRKVSDYLLEGPMEGEEGPGYQDWRATHAKFDQTTRRIRFYLVRQEASQQDREVVERAANREFQILDRLQHPNILRCFGLTDHELGPALILEHDPNAIRLDHYLAQNQDSLGVDVRLSLVRQIAEAMSFVHEQRTIHCGLSPRSILVTEPRPGHPKIKIFNWQLGYRAGSAAVGATQEVTATSHVEQLVDDSSTAYMAPEFLTDASFIGEHLDIFSLGVIAFHIFSGVPPAINGLELAETLRDTKGLQISAVLNGAPESLQNLIKDSTHPVVNCRTEEVADFLAGLDLVEEDLTAPETQLVENPNDAQKGDVLPGHFTVLKRLGQGASSIGLLVQRAGQDQSYVLKVANDPDHNSKIEDEAEILQKLRHSSIVELVERLEIGNRVALLMKPVVVTKNDEDQIETLGQRLRREGQLHIDLLQRFGDDLLDAIKYLEEKGVNHRDIKPDNIAIGHLGRADKLHLVLFDFSLSRAPVDNIRAGTTGYLEPMLSVRQPPRWDLQAERYAAAVTLYEMATGVLPSWGDDASDPTFLDCEITLEPERLDMSLRDRLVEFFTQAFRRRPEERFDNAEEMLRRWRLCFAGIDEPGSLLDTDNESFLEDLLAEATFATPLADLGLGPRATNALDLANLLTVEDLLIAPPRRLARLRGVGHLTRREILAAVKILRRRLGLPSDAGVDDEGAEQNAAVGQLSVDLLVQRLTKTSPKEGESVQRLLGAMLGLEAELPDPWPSQSDLARHLDLSRARVGQLVSKFQKRWAKELAMTQLRRDLADLLRRASGVMALEELAAALLVARGSVQDDPIRTRRAIAVLRSAVEVERSLASPRFFLRRDGDRVLLATTPELLSYGRQLGDEADHLAAADPLVSPERSLAQLQAVLPPVGSLPLPDSRLLRLAAAASHRAALSSRQEFYPQGMEAERALRLAQGALYGVRVLSERQLRERVSSRYPEAQPLPERPRLDDLMQAIAPTLVWNPRAYSGQGGYESPAREGSSIASSTILSRLSTTPGSLDPQDITPEVADARQFEERLQRGIQSGSFLALLVSPQRYQRARAELTHRFPVQEVDYEGLFLDCLRRVSDEAEVVWSNVLEADATPNEGNWNKLMLLAGRAMPLVEAELMKADRTILLIYPALLARYQQMTLLERLRESIGRPVGIPGLWVLVPNDQQAMVEGQAVPLLSPGQRARIPEKWLRNGHRSVATSLVPPPTVL</sequence>
<dbReference type="InterPro" id="IPR049832">
    <property type="entry name" value="BREX_PglW"/>
</dbReference>
<dbReference type="InterPro" id="IPR001245">
    <property type="entry name" value="Ser-Thr/Tyr_kinase_cat_dom"/>
</dbReference>
<dbReference type="PANTHER" id="PTHR24347">
    <property type="entry name" value="SERINE/THREONINE-PROTEIN KINASE"/>
    <property type="match status" value="1"/>
</dbReference>
<proteinExistence type="predicted"/>
<feature type="domain" description="Protein kinase" evidence="1">
    <location>
        <begin position="525"/>
        <end position="785"/>
    </location>
</feature>